<sequence length="188" mass="21265">MSLLPKRIIGKKKQIKEKNMKEHEEEVVWLQYTCKILRSDGYHIWTQDFCVEHRVVGKADRHEHPARAQICDCEAAAGARDDDPVAGAGVAVLDHAVSPADLGRKPAGMGVMWSTYEMTLYVYVSAVLPPTNGSLPVHDLDEALPRGELGWDLTGCMPVSRRPRRWRGWRLKGPRHLNHTFEAWSSMN</sequence>
<dbReference type="AlphaFoldDB" id="A0AAD7B7A6"/>
<protein>
    <submittedName>
        <fullName evidence="1">Uncharacterized protein</fullName>
    </submittedName>
</protein>
<dbReference type="EMBL" id="JARKIE010000928">
    <property type="protein sequence ID" value="KAJ7612788.1"/>
    <property type="molecule type" value="Genomic_DNA"/>
</dbReference>
<keyword evidence="2" id="KW-1185">Reference proteome</keyword>
<gene>
    <name evidence="1" type="ORF">B0H17DRAFT_1153303</name>
</gene>
<name>A0AAD7B7A6_MYCRO</name>
<comment type="caution">
    <text evidence="1">The sequence shown here is derived from an EMBL/GenBank/DDBJ whole genome shotgun (WGS) entry which is preliminary data.</text>
</comment>
<dbReference type="Proteomes" id="UP001221757">
    <property type="component" value="Unassembled WGS sequence"/>
</dbReference>
<organism evidence="1 2">
    <name type="scientific">Mycena rosella</name>
    <name type="common">Pink bonnet</name>
    <name type="synonym">Agaricus rosellus</name>
    <dbReference type="NCBI Taxonomy" id="1033263"/>
    <lineage>
        <taxon>Eukaryota</taxon>
        <taxon>Fungi</taxon>
        <taxon>Dikarya</taxon>
        <taxon>Basidiomycota</taxon>
        <taxon>Agaricomycotina</taxon>
        <taxon>Agaricomycetes</taxon>
        <taxon>Agaricomycetidae</taxon>
        <taxon>Agaricales</taxon>
        <taxon>Marasmiineae</taxon>
        <taxon>Mycenaceae</taxon>
        <taxon>Mycena</taxon>
    </lineage>
</organism>
<evidence type="ECO:0000313" key="2">
    <source>
        <dbReference type="Proteomes" id="UP001221757"/>
    </source>
</evidence>
<proteinExistence type="predicted"/>
<accession>A0AAD7B7A6</accession>
<reference evidence="1" key="1">
    <citation type="submission" date="2023-03" db="EMBL/GenBank/DDBJ databases">
        <title>Massive genome expansion in bonnet fungi (Mycena s.s.) driven by repeated elements and novel gene families across ecological guilds.</title>
        <authorList>
            <consortium name="Lawrence Berkeley National Laboratory"/>
            <person name="Harder C.B."/>
            <person name="Miyauchi S."/>
            <person name="Viragh M."/>
            <person name="Kuo A."/>
            <person name="Thoen E."/>
            <person name="Andreopoulos B."/>
            <person name="Lu D."/>
            <person name="Skrede I."/>
            <person name="Drula E."/>
            <person name="Henrissat B."/>
            <person name="Morin E."/>
            <person name="Kohler A."/>
            <person name="Barry K."/>
            <person name="LaButti K."/>
            <person name="Morin E."/>
            <person name="Salamov A."/>
            <person name="Lipzen A."/>
            <person name="Mereny Z."/>
            <person name="Hegedus B."/>
            <person name="Baldrian P."/>
            <person name="Stursova M."/>
            <person name="Weitz H."/>
            <person name="Taylor A."/>
            <person name="Grigoriev I.V."/>
            <person name="Nagy L.G."/>
            <person name="Martin F."/>
            <person name="Kauserud H."/>
        </authorList>
    </citation>
    <scope>NUCLEOTIDE SEQUENCE</scope>
    <source>
        <strain evidence="1">CBHHK067</strain>
    </source>
</reference>
<evidence type="ECO:0000313" key="1">
    <source>
        <dbReference type="EMBL" id="KAJ7612788.1"/>
    </source>
</evidence>